<keyword evidence="2" id="KW-1185">Reference proteome</keyword>
<sequence length="185" mass="21161">MLDECFHKILFAYGIHSTQRAEESHGCLEKAIEAASGLDQHDLVPILPLSLLSEIAINKALYILEEKYKSLNDCGSKATFLNKINTLIDKKIITPKASLHIENRGQPTSTKRDLYLVDGPCIFKHWMRMPQMGDVIANVYQRPLYFFLLQINFTFLPYYQLLNQNEALAIAIVNNNYYVAIILKP</sequence>
<comment type="caution">
    <text evidence="1">The sequence shown here is derived from an EMBL/GenBank/DDBJ whole genome shotgun (WGS) entry which is preliminary data.</text>
</comment>
<dbReference type="EMBL" id="CAJVPY010016218">
    <property type="protein sequence ID" value="CAG8755954.1"/>
    <property type="molecule type" value="Genomic_DNA"/>
</dbReference>
<protein>
    <submittedName>
        <fullName evidence="1">20552_t:CDS:1</fullName>
    </submittedName>
</protein>
<dbReference type="AlphaFoldDB" id="A0A9N9IY55"/>
<feature type="non-terminal residue" evidence="1">
    <location>
        <position position="185"/>
    </location>
</feature>
<name>A0A9N9IY55_9GLOM</name>
<dbReference type="OrthoDB" id="2417809at2759"/>
<evidence type="ECO:0000313" key="2">
    <source>
        <dbReference type="Proteomes" id="UP000789405"/>
    </source>
</evidence>
<proteinExistence type="predicted"/>
<evidence type="ECO:0000313" key="1">
    <source>
        <dbReference type="EMBL" id="CAG8755954.1"/>
    </source>
</evidence>
<dbReference type="Proteomes" id="UP000789405">
    <property type="component" value="Unassembled WGS sequence"/>
</dbReference>
<gene>
    <name evidence="1" type="ORF">DERYTH_LOCUS17331</name>
</gene>
<reference evidence="1" key="1">
    <citation type="submission" date="2021-06" db="EMBL/GenBank/DDBJ databases">
        <authorList>
            <person name="Kallberg Y."/>
            <person name="Tangrot J."/>
            <person name="Rosling A."/>
        </authorList>
    </citation>
    <scope>NUCLEOTIDE SEQUENCE</scope>
    <source>
        <strain evidence="1">MA453B</strain>
    </source>
</reference>
<accession>A0A9N9IY55</accession>
<organism evidence="1 2">
    <name type="scientific">Dentiscutata erythropus</name>
    <dbReference type="NCBI Taxonomy" id="1348616"/>
    <lineage>
        <taxon>Eukaryota</taxon>
        <taxon>Fungi</taxon>
        <taxon>Fungi incertae sedis</taxon>
        <taxon>Mucoromycota</taxon>
        <taxon>Glomeromycotina</taxon>
        <taxon>Glomeromycetes</taxon>
        <taxon>Diversisporales</taxon>
        <taxon>Gigasporaceae</taxon>
        <taxon>Dentiscutata</taxon>
    </lineage>
</organism>